<accession>A0A369XM46</accession>
<comment type="caution">
    <text evidence="1">The sequence shown here is derived from an EMBL/GenBank/DDBJ whole genome shotgun (WGS) entry which is preliminary data.</text>
</comment>
<dbReference type="EMBL" id="QPGA01000039">
    <property type="protein sequence ID" value="RDE49529.1"/>
    <property type="molecule type" value="Genomic_DNA"/>
</dbReference>
<sequence length="67" mass="7655">MGRGIFSIFQFRYEVDPNPSTPPRKEPTSDALLVLWHRDGDRQAADSIDIARSRRCSSARRGLHLVM</sequence>
<organism evidence="1 2">
    <name type="scientific">Candidatus Accumulibacter meliphilus</name>
    <dbReference type="NCBI Taxonomy" id="2211374"/>
    <lineage>
        <taxon>Bacteria</taxon>
        <taxon>Pseudomonadati</taxon>
        <taxon>Pseudomonadota</taxon>
        <taxon>Betaproteobacteria</taxon>
        <taxon>Candidatus Accumulibacter</taxon>
    </lineage>
</organism>
<protein>
    <submittedName>
        <fullName evidence="1">Uncharacterized protein</fullName>
    </submittedName>
</protein>
<gene>
    <name evidence="1" type="ORF">DVS81_16055</name>
</gene>
<name>A0A369XM46_9PROT</name>
<reference evidence="1 2" key="1">
    <citation type="submission" date="2018-05" db="EMBL/GenBank/DDBJ databases">
        <title>Integrated omic analyses show evidence that a Ca. Accumulibacter phosphatis strain performs denitrification under micro-aerobic conditions.</title>
        <authorList>
            <person name="Camejo P.Y."/>
            <person name="Katherine M.D."/>
            <person name="Daniel N.R."/>
        </authorList>
    </citation>
    <scope>NUCLEOTIDE SEQUENCE [LARGE SCALE GENOMIC DNA]</scope>
    <source>
        <strain evidence="1">UW-LDO-IC</strain>
    </source>
</reference>
<evidence type="ECO:0000313" key="1">
    <source>
        <dbReference type="EMBL" id="RDE49529.1"/>
    </source>
</evidence>
<proteinExistence type="predicted"/>
<dbReference type="AlphaFoldDB" id="A0A369XM46"/>
<dbReference type="Proteomes" id="UP000253831">
    <property type="component" value="Unassembled WGS sequence"/>
</dbReference>
<evidence type="ECO:0000313" key="2">
    <source>
        <dbReference type="Proteomes" id="UP000253831"/>
    </source>
</evidence>